<dbReference type="GO" id="GO:0008768">
    <property type="term" value="F:UDP-sugar diphosphatase activity"/>
    <property type="evidence" value="ECO:0007669"/>
    <property type="project" value="UniProtKB-EC"/>
</dbReference>
<evidence type="ECO:0000259" key="12">
    <source>
        <dbReference type="PROSITE" id="PS51462"/>
    </source>
</evidence>
<dbReference type="RefSeq" id="XP_017879821.1">
    <property type="nucleotide sequence ID" value="XM_018024332.2"/>
</dbReference>
<dbReference type="KEGG" id="ccal:108624797"/>
<evidence type="ECO:0000256" key="10">
    <source>
        <dbReference type="ARBA" id="ARBA00071467"/>
    </source>
</evidence>
<dbReference type="Proteomes" id="UP000694925">
    <property type="component" value="Unplaced"/>
</dbReference>
<comment type="cofactor">
    <cofactor evidence="1">
        <name>Mg(2+)</name>
        <dbReference type="ChEBI" id="CHEBI:18420"/>
    </cofactor>
</comment>
<evidence type="ECO:0000256" key="4">
    <source>
        <dbReference type="ARBA" id="ARBA00022490"/>
    </source>
</evidence>
<evidence type="ECO:0000256" key="8">
    <source>
        <dbReference type="ARBA" id="ARBA00054674"/>
    </source>
</evidence>
<evidence type="ECO:0000313" key="14">
    <source>
        <dbReference type="RefSeq" id="XP_017879821.1"/>
    </source>
</evidence>
<dbReference type="SUPFAM" id="SSF55811">
    <property type="entry name" value="Nudix"/>
    <property type="match status" value="1"/>
</dbReference>
<evidence type="ECO:0000256" key="2">
    <source>
        <dbReference type="ARBA" id="ARBA00004496"/>
    </source>
</evidence>
<dbReference type="PROSITE" id="PS51462">
    <property type="entry name" value="NUDIX"/>
    <property type="match status" value="1"/>
</dbReference>
<evidence type="ECO:0000256" key="3">
    <source>
        <dbReference type="ARBA" id="ARBA00011738"/>
    </source>
</evidence>
<evidence type="ECO:0000256" key="1">
    <source>
        <dbReference type="ARBA" id="ARBA00001946"/>
    </source>
</evidence>
<comment type="subcellular location">
    <subcellularLocation>
        <location evidence="2">Cytoplasm</location>
    </subcellularLocation>
</comment>
<evidence type="ECO:0000313" key="13">
    <source>
        <dbReference type="Proteomes" id="UP000694925"/>
    </source>
</evidence>
<evidence type="ECO:0000256" key="11">
    <source>
        <dbReference type="ARBA" id="ARBA00080475"/>
    </source>
</evidence>
<keyword evidence="4" id="KW-0963">Cytoplasm</keyword>
<organism evidence="13 14">
    <name type="scientific">Ceratina calcarata</name>
    <dbReference type="NCBI Taxonomy" id="156304"/>
    <lineage>
        <taxon>Eukaryota</taxon>
        <taxon>Metazoa</taxon>
        <taxon>Ecdysozoa</taxon>
        <taxon>Arthropoda</taxon>
        <taxon>Hexapoda</taxon>
        <taxon>Insecta</taxon>
        <taxon>Pterygota</taxon>
        <taxon>Neoptera</taxon>
        <taxon>Endopterygota</taxon>
        <taxon>Hymenoptera</taxon>
        <taxon>Apocrita</taxon>
        <taxon>Aculeata</taxon>
        <taxon>Apoidea</taxon>
        <taxon>Anthophila</taxon>
        <taxon>Apidae</taxon>
        <taxon>Ceratina</taxon>
        <taxon>Zadontomerus</taxon>
    </lineage>
</organism>
<comment type="catalytic activity">
    <reaction evidence="7">
        <text>UDP-sugar + H2O = UMP + alpha-D-aldose 1-phosphate.</text>
        <dbReference type="EC" id="3.6.1.45"/>
    </reaction>
</comment>
<dbReference type="GO" id="GO:0006753">
    <property type="term" value="P:nucleoside phosphate metabolic process"/>
    <property type="evidence" value="ECO:0007669"/>
    <property type="project" value="TreeGrafter"/>
</dbReference>
<dbReference type="PANTHER" id="PTHR11839">
    <property type="entry name" value="UDP/ADP-SUGAR PYROPHOSPHATASE"/>
    <property type="match status" value="1"/>
</dbReference>
<dbReference type="EC" id="3.6.1.45" evidence="9"/>
<comment type="function">
    <text evidence="8">Hydrolyzes UDP-glucose to glucose 1-phosphate and UMP and ADP-ribose to ribose 5-phosphate and AMP. The physiological substrate is probably UDP-glucose. Poor activity on other substrates such as ADP-glucose, CDP-glucose, GDP-glucose and GDP-mannose.</text>
</comment>
<dbReference type="GeneID" id="108624797"/>
<dbReference type="GO" id="GO:0046872">
    <property type="term" value="F:metal ion binding"/>
    <property type="evidence" value="ECO:0007669"/>
    <property type="project" value="InterPro"/>
</dbReference>
<sequence>MDDKEQEKQNEIIRKRILDVQQIRVVECPSDSPWLRPVRMHYQQDGERKDWDMVRAHDAVSIIIFNTTRKKLVFVRQFRPAFFYTFVPEKRGPVDLQQYPPTLGVTLELCAGIVDKDKSLVEIARDEVREECGYEAPSEAFKYIITFRNVSTSVSKHTLYYAEVTDEMHTHPGGGAASEGELIEVVELSIPEVKEYINSEEVQSPPSLLYGITWFLLNKPEHCSLT</sequence>
<dbReference type="PANTHER" id="PTHR11839:SF15">
    <property type="entry name" value="URIDINE DIPHOSPHATE GLUCOSE PYROPHOSPHATASE NUDT14"/>
    <property type="match status" value="1"/>
</dbReference>
<dbReference type="NCBIfam" id="TIGR00052">
    <property type="entry name" value="nudix-type nucleoside diphosphatase, YffH/AdpP family"/>
    <property type="match status" value="1"/>
</dbReference>
<reference evidence="14" key="1">
    <citation type="submission" date="2025-08" db="UniProtKB">
        <authorList>
            <consortium name="RefSeq"/>
        </authorList>
    </citation>
    <scope>IDENTIFICATION</scope>
    <source>
        <tissue evidence="14">Whole body</tissue>
    </source>
</reference>
<dbReference type="AlphaFoldDB" id="A0AAJ7IY79"/>
<dbReference type="Gene3D" id="3.90.79.10">
    <property type="entry name" value="Nucleoside Triphosphate Pyrophosphohydrolase"/>
    <property type="match status" value="1"/>
</dbReference>
<dbReference type="InterPro" id="IPR000086">
    <property type="entry name" value="NUDIX_hydrolase_dom"/>
</dbReference>
<dbReference type="InterPro" id="IPR015797">
    <property type="entry name" value="NUDIX_hydrolase-like_dom_sf"/>
</dbReference>
<name>A0AAJ7IY79_9HYME</name>
<gene>
    <name evidence="14" type="primary">LOC108624797</name>
</gene>
<keyword evidence="5" id="KW-0378">Hydrolase</keyword>
<dbReference type="CDD" id="cd18887">
    <property type="entry name" value="NUDIX_UGPPase_Nudt14"/>
    <property type="match status" value="1"/>
</dbReference>
<evidence type="ECO:0000256" key="6">
    <source>
        <dbReference type="ARBA" id="ARBA00022842"/>
    </source>
</evidence>
<feature type="domain" description="Nudix hydrolase" evidence="12">
    <location>
        <begin position="55"/>
        <end position="210"/>
    </location>
</feature>
<dbReference type="GO" id="GO:0019693">
    <property type="term" value="P:ribose phosphate metabolic process"/>
    <property type="evidence" value="ECO:0007669"/>
    <property type="project" value="TreeGrafter"/>
</dbReference>
<dbReference type="GO" id="GO:0005737">
    <property type="term" value="C:cytoplasm"/>
    <property type="evidence" value="ECO:0007669"/>
    <property type="project" value="UniProtKB-SubCell"/>
</dbReference>
<evidence type="ECO:0000256" key="9">
    <source>
        <dbReference type="ARBA" id="ARBA00066480"/>
    </source>
</evidence>
<dbReference type="InterPro" id="IPR004385">
    <property type="entry name" value="NDP_pyrophosphatase"/>
</dbReference>
<evidence type="ECO:0000256" key="5">
    <source>
        <dbReference type="ARBA" id="ARBA00022801"/>
    </source>
</evidence>
<proteinExistence type="predicted"/>
<accession>A0AAJ7IY79</accession>
<keyword evidence="6" id="KW-0460">Magnesium</keyword>
<dbReference type="FunFam" id="3.90.79.10:FF:000035">
    <property type="entry name" value="Uridine diphosphate glucose pyrophosphatase"/>
    <property type="match status" value="1"/>
</dbReference>
<protein>
    <recommendedName>
        <fullName evidence="10">Uridine diphosphate glucose pyrophosphatase NUDT14</fullName>
        <ecNumber evidence="9">3.6.1.45</ecNumber>
    </recommendedName>
    <alternativeName>
        <fullName evidence="11">Nucleoside diphosphate-linked moiety X motif 14</fullName>
    </alternativeName>
</protein>
<keyword evidence="13" id="KW-1185">Reference proteome</keyword>
<comment type="subunit">
    <text evidence="3">Homodimer.</text>
</comment>
<evidence type="ECO:0000256" key="7">
    <source>
        <dbReference type="ARBA" id="ARBA00051086"/>
    </source>
</evidence>